<dbReference type="AlphaFoldDB" id="A0A8T2RVS6"/>
<feature type="domain" description="HMA" evidence="3">
    <location>
        <begin position="2"/>
        <end position="65"/>
    </location>
</feature>
<dbReference type="Gene3D" id="3.30.70.100">
    <property type="match status" value="1"/>
</dbReference>
<evidence type="ECO:0000313" key="5">
    <source>
        <dbReference type="Proteomes" id="UP000825935"/>
    </source>
</evidence>
<dbReference type="CDD" id="cd00371">
    <property type="entry name" value="HMA"/>
    <property type="match status" value="1"/>
</dbReference>
<dbReference type="InterPro" id="IPR036163">
    <property type="entry name" value="HMA_dom_sf"/>
</dbReference>
<keyword evidence="1" id="KW-0479">Metal-binding</keyword>
<reference evidence="4" key="1">
    <citation type="submission" date="2021-08" db="EMBL/GenBank/DDBJ databases">
        <title>WGS assembly of Ceratopteris richardii.</title>
        <authorList>
            <person name="Marchant D.B."/>
            <person name="Chen G."/>
            <person name="Jenkins J."/>
            <person name="Shu S."/>
            <person name="Leebens-Mack J."/>
            <person name="Grimwood J."/>
            <person name="Schmutz J."/>
            <person name="Soltis P."/>
            <person name="Soltis D."/>
            <person name="Chen Z.-H."/>
        </authorList>
    </citation>
    <scope>NUCLEOTIDE SEQUENCE</scope>
    <source>
        <strain evidence="4">Whitten #5841</strain>
        <tissue evidence="4">Leaf</tissue>
    </source>
</reference>
<evidence type="ECO:0000313" key="4">
    <source>
        <dbReference type="EMBL" id="KAH7299588.1"/>
    </source>
</evidence>
<evidence type="ECO:0000259" key="3">
    <source>
        <dbReference type="PROSITE" id="PS50846"/>
    </source>
</evidence>
<protein>
    <recommendedName>
        <fullName evidence="3">HMA domain-containing protein</fullName>
    </recommendedName>
</protein>
<dbReference type="Pfam" id="PF00403">
    <property type="entry name" value="HMA"/>
    <property type="match status" value="1"/>
</dbReference>
<dbReference type="SUPFAM" id="SSF55008">
    <property type="entry name" value="HMA, heavy metal-associated domain"/>
    <property type="match status" value="1"/>
</dbReference>
<dbReference type="PANTHER" id="PTHR22814:SF287">
    <property type="entry name" value="COPPER TRANSPORT PROTEIN ATX1"/>
    <property type="match status" value="1"/>
</dbReference>
<feature type="region of interest" description="Disordered" evidence="2">
    <location>
        <begin position="65"/>
        <end position="96"/>
    </location>
</feature>
<dbReference type="Proteomes" id="UP000825935">
    <property type="component" value="Chromosome 24"/>
</dbReference>
<dbReference type="PROSITE" id="PS50846">
    <property type="entry name" value="HMA_2"/>
    <property type="match status" value="1"/>
</dbReference>
<name>A0A8T2RVS6_CERRI</name>
<comment type="caution">
    <text evidence="4">The sequence shown here is derived from an EMBL/GenBank/DDBJ whole genome shotgun (WGS) entry which is preliminary data.</text>
</comment>
<gene>
    <name evidence="4" type="ORF">KP509_24G019500</name>
</gene>
<dbReference type="EMBL" id="CM035429">
    <property type="protein sequence ID" value="KAH7299588.1"/>
    <property type="molecule type" value="Genomic_DNA"/>
</dbReference>
<evidence type="ECO:0000256" key="2">
    <source>
        <dbReference type="SAM" id="MobiDB-lite"/>
    </source>
</evidence>
<accession>A0A8T2RVS6</accession>
<sequence>MGEPIEFHVRMDCKGCERGVRRTLKKMKGIHEVIIEREMQKVVVKGSVEPFEVLKKLRATQSSARFLTPSDDEETPTSDLSDSSHQTRDQKETMSQSVAPPLMYQYDCAFGPSLMHGPQLLEGGGCLLHQLTLPPCVGCQHTLSHSCCSWVPRCHSYMDDLLSLDDPLLTFFNLENANHCVLM</sequence>
<organism evidence="4 5">
    <name type="scientific">Ceratopteris richardii</name>
    <name type="common">Triangle waterfern</name>
    <dbReference type="NCBI Taxonomy" id="49495"/>
    <lineage>
        <taxon>Eukaryota</taxon>
        <taxon>Viridiplantae</taxon>
        <taxon>Streptophyta</taxon>
        <taxon>Embryophyta</taxon>
        <taxon>Tracheophyta</taxon>
        <taxon>Polypodiopsida</taxon>
        <taxon>Polypodiidae</taxon>
        <taxon>Polypodiales</taxon>
        <taxon>Pteridineae</taxon>
        <taxon>Pteridaceae</taxon>
        <taxon>Parkerioideae</taxon>
        <taxon>Ceratopteris</taxon>
    </lineage>
</organism>
<dbReference type="PANTHER" id="PTHR22814">
    <property type="entry name" value="COPPER TRANSPORT PROTEIN ATOX1-RELATED"/>
    <property type="match status" value="1"/>
</dbReference>
<keyword evidence="5" id="KW-1185">Reference proteome</keyword>
<dbReference type="InterPro" id="IPR006121">
    <property type="entry name" value="HMA_dom"/>
</dbReference>
<evidence type="ECO:0000256" key="1">
    <source>
        <dbReference type="ARBA" id="ARBA00022723"/>
    </source>
</evidence>
<dbReference type="OrthoDB" id="689350at2759"/>
<dbReference type="GO" id="GO:0046872">
    <property type="term" value="F:metal ion binding"/>
    <property type="evidence" value="ECO:0007669"/>
    <property type="project" value="UniProtKB-KW"/>
</dbReference>
<proteinExistence type="predicted"/>